<dbReference type="PROSITE" id="PS51819">
    <property type="entry name" value="VOC"/>
    <property type="match status" value="1"/>
</dbReference>
<gene>
    <name evidence="2" type="ORF">QWZ18_03180</name>
</gene>
<dbReference type="RefSeq" id="WP_238286833.1">
    <property type="nucleotide sequence ID" value="NZ_BPQS01000007.1"/>
</dbReference>
<name>A0ABT8AIP8_9HYPH</name>
<dbReference type="Gene3D" id="3.10.180.10">
    <property type="entry name" value="2,3-Dihydroxybiphenyl 1,2-Dioxygenase, domain 1"/>
    <property type="match status" value="1"/>
</dbReference>
<dbReference type="SUPFAM" id="SSF54593">
    <property type="entry name" value="Glyoxalase/Bleomycin resistance protein/Dihydroxybiphenyl dioxygenase"/>
    <property type="match status" value="1"/>
</dbReference>
<keyword evidence="2" id="KW-0456">Lyase</keyword>
<accession>A0ABT8AIP8</accession>
<keyword evidence="3" id="KW-1185">Reference proteome</keyword>
<dbReference type="InterPro" id="IPR029068">
    <property type="entry name" value="Glyas_Bleomycin-R_OHBP_Dase"/>
</dbReference>
<dbReference type="Pfam" id="PF22677">
    <property type="entry name" value="Ble-like_N"/>
    <property type="match status" value="1"/>
</dbReference>
<sequence>MPRMIFVNLPVADVERSAGFYAALGASRDARFSQPDTAAAMVFSDTIVVMLLSHAHFAGFSPRPIADARAATEVLICLSEDSRSAVDGSVERAVAAGGRADLRPKQEMGDVMYGRSIEDLDGHVIELMWMDVEAMMKGRPAD</sequence>
<dbReference type="PANTHER" id="PTHR36503:SF2">
    <property type="entry name" value="BLR2408 PROTEIN"/>
    <property type="match status" value="1"/>
</dbReference>
<feature type="domain" description="VOC" evidence="1">
    <location>
        <begin position="3"/>
        <end position="130"/>
    </location>
</feature>
<evidence type="ECO:0000313" key="3">
    <source>
        <dbReference type="Proteomes" id="UP001244297"/>
    </source>
</evidence>
<proteinExistence type="predicted"/>
<dbReference type="GO" id="GO:0016829">
    <property type="term" value="F:lyase activity"/>
    <property type="evidence" value="ECO:0007669"/>
    <property type="project" value="UniProtKB-KW"/>
</dbReference>
<organism evidence="2 3">
    <name type="scientific">Methylobacterium longum</name>
    <dbReference type="NCBI Taxonomy" id="767694"/>
    <lineage>
        <taxon>Bacteria</taxon>
        <taxon>Pseudomonadati</taxon>
        <taxon>Pseudomonadota</taxon>
        <taxon>Alphaproteobacteria</taxon>
        <taxon>Hyphomicrobiales</taxon>
        <taxon>Methylobacteriaceae</taxon>
        <taxon>Methylobacterium</taxon>
    </lineage>
</organism>
<protein>
    <submittedName>
        <fullName evidence="2">Lactoylglutathione lyase</fullName>
    </submittedName>
</protein>
<evidence type="ECO:0000259" key="1">
    <source>
        <dbReference type="PROSITE" id="PS51819"/>
    </source>
</evidence>
<comment type="caution">
    <text evidence="2">The sequence shown here is derived from an EMBL/GenBank/DDBJ whole genome shotgun (WGS) entry which is preliminary data.</text>
</comment>
<reference evidence="3" key="1">
    <citation type="journal article" date="2019" name="Int. J. Syst. Evol. Microbiol.">
        <title>The Global Catalogue of Microorganisms (GCM) 10K type strain sequencing project: providing services to taxonomists for standard genome sequencing and annotation.</title>
        <authorList>
            <consortium name="The Broad Institute Genomics Platform"/>
            <consortium name="The Broad Institute Genome Sequencing Center for Infectious Disease"/>
            <person name="Wu L."/>
            <person name="Ma J."/>
        </authorList>
    </citation>
    <scope>NUCLEOTIDE SEQUENCE [LARGE SCALE GENOMIC DNA]</scope>
    <source>
        <strain evidence="3">CECT 7806</strain>
    </source>
</reference>
<evidence type="ECO:0000313" key="2">
    <source>
        <dbReference type="EMBL" id="MDN3569629.1"/>
    </source>
</evidence>
<dbReference type="EMBL" id="JAUFPT010000006">
    <property type="protein sequence ID" value="MDN3569629.1"/>
    <property type="molecule type" value="Genomic_DNA"/>
</dbReference>
<dbReference type="Proteomes" id="UP001244297">
    <property type="component" value="Unassembled WGS sequence"/>
</dbReference>
<dbReference type="PANTHER" id="PTHR36503">
    <property type="entry name" value="BLR2520 PROTEIN"/>
    <property type="match status" value="1"/>
</dbReference>
<dbReference type="InterPro" id="IPR053863">
    <property type="entry name" value="Glyoxy/Ble-like_N"/>
</dbReference>
<dbReference type="InterPro" id="IPR037523">
    <property type="entry name" value="VOC_core"/>
</dbReference>